<evidence type="ECO:0000256" key="4">
    <source>
        <dbReference type="SAM" id="SignalP"/>
    </source>
</evidence>
<feature type="disulfide bond" evidence="3">
    <location>
        <begin position="190"/>
        <end position="200"/>
    </location>
</feature>
<name>A0A2J7RRX6_9NEOP</name>
<evidence type="ECO:0000313" key="6">
    <source>
        <dbReference type="Proteomes" id="UP000235965"/>
    </source>
</evidence>
<feature type="disulfide bond" evidence="3">
    <location>
        <begin position="180"/>
        <end position="189"/>
    </location>
</feature>
<dbReference type="PANTHER" id="PTHR31048">
    <property type="entry name" value="OS03G0233200 PROTEIN"/>
    <property type="match status" value="1"/>
</dbReference>
<dbReference type="InParanoid" id="A0A2J7RRX6"/>
<dbReference type="Gene3D" id="2.60.110.10">
    <property type="entry name" value="Thaumatin"/>
    <property type="match status" value="1"/>
</dbReference>
<dbReference type="PIRSF" id="PIRSF002703">
    <property type="entry name" value="Thaumatin"/>
    <property type="match status" value="1"/>
</dbReference>
<feature type="disulfide bond" evidence="3">
    <location>
        <begin position="148"/>
        <end position="230"/>
    </location>
</feature>
<evidence type="ECO:0000256" key="1">
    <source>
        <dbReference type="ARBA" id="ARBA00010607"/>
    </source>
</evidence>
<dbReference type="InterPro" id="IPR037176">
    <property type="entry name" value="Osmotin/thaumatin-like_sf"/>
</dbReference>
<feature type="disulfide bond" evidence="3">
    <location>
        <begin position="90"/>
        <end position="96"/>
    </location>
</feature>
<dbReference type="CDD" id="cd09218">
    <property type="entry name" value="TLP-PA"/>
    <property type="match status" value="1"/>
</dbReference>
<keyword evidence="6" id="KW-1185">Reference proteome</keyword>
<evidence type="ECO:0000313" key="5">
    <source>
        <dbReference type="EMBL" id="PNF43584.1"/>
    </source>
</evidence>
<sequence>MAISLLLTLLAAAELASGRQFNIQNNLGYTIWVGILGNSGKGTPDNGGFRLDHGQRRSVGVADDWGGRFWARTGCNFNQNGQGHCATGDCGDKLQCNGAGGVPPATLAEVTLKGSGGQDYYDVSLVDGFNVPVQMKPTNGQGGSGYRCTTAGCNKNLNPGCPNDLKVQSGGNVVGCKSSCVAHNTDQFCCRGQYNNPNVCKASPSAGYFKGNCPHAYGYAYDDKTSTFTCANTDYDIIFG</sequence>
<feature type="disulfide bond" evidence="3">
    <location>
        <begin position="161"/>
        <end position="176"/>
    </location>
</feature>
<evidence type="ECO:0000256" key="3">
    <source>
        <dbReference type="PIRSR" id="PIRSR002703-1"/>
    </source>
</evidence>
<proteinExistence type="inferred from homology"/>
<comment type="caution">
    <text evidence="5">The sequence shown here is derived from an EMBL/GenBank/DDBJ whole genome shotgun (WGS) entry which is preliminary data.</text>
</comment>
<dbReference type="SUPFAM" id="SSF49870">
    <property type="entry name" value="Osmotin, thaumatin-like protein"/>
    <property type="match status" value="1"/>
</dbReference>
<evidence type="ECO:0000256" key="2">
    <source>
        <dbReference type="ARBA" id="ARBA00023157"/>
    </source>
</evidence>
<dbReference type="Proteomes" id="UP000235965">
    <property type="component" value="Unassembled WGS sequence"/>
</dbReference>
<dbReference type="PRINTS" id="PR00347">
    <property type="entry name" value="THAUMATIN"/>
</dbReference>
<protein>
    <submittedName>
        <fullName evidence="5">Pathogenesis-related protein 5</fullName>
    </submittedName>
</protein>
<accession>A0A2J7RRX6</accession>
<dbReference type="InterPro" id="IPR001938">
    <property type="entry name" value="Thaumatin"/>
</dbReference>
<keyword evidence="4" id="KW-0732">Signal</keyword>
<dbReference type="SMART" id="SM00205">
    <property type="entry name" value="THN"/>
    <property type="match status" value="1"/>
</dbReference>
<organism evidence="5 6">
    <name type="scientific">Cryptotermes secundus</name>
    <dbReference type="NCBI Taxonomy" id="105785"/>
    <lineage>
        <taxon>Eukaryota</taxon>
        <taxon>Metazoa</taxon>
        <taxon>Ecdysozoa</taxon>
        <taxon>Arthropoda</taxon>
        <taxon>Hexapoda</taxon>
        <taxon>Insecta</taxon>
        <taxon>Pterygota</taxon>
        <taxon>Neoptera</taxon>
        <taxon>Polyneoptera</taxon>
        <taxon>Dictyoptera</taxon>
        <taxon>Blattodea</taxon>
        <taxon>Blattoidea</taxon>
        <taxon>Termitoidae</taxon>
        <taxon>Kalotermitidae</taxon>
        <taxon>Cryptotermitinae</taxon>
        <taxon>Cryptotermes</taxon>
    </lineage>
</organism>
<dbReference type="STRING" id="105785.A0A2J7RRX6"/>
<dbReference type="EMBL" id="NEVH01000597">
    <property type="protein sequence ID" value="PNF43584.1"/>
    <property type="molecule type" value="Genomic_DNA"/>
</dbReference>
<gene>
    <name evidence="5" type="ORF">B7P43_G03210</name>
</gene>
<feature type="disulfide bond" evidence="3">
    <location>
        <begin position="153"/>
        <end position="213"/>
    </location>
</feature>
<feature type="chain" id="PRO_5014344964" evidence="4">
    <location>
        <begin position="19"/>
        <end position="240"/>
    </location>
</feature>
<dbReference type="PROSITE" id="PS51367">
    <property type="entry name" value="THAUMATIN_2"/>
    <property type="match status" value="1"/>
</dbReference>
<keyword evidence="2 3" id="KW-1015">Disulfide bond</keyword>
<dbReference type="AlphaFoldDB" id="A0A2J7RRX6"/>
<reference evidence="5 6" key="1">
    <citation type="submission" date="2017-12" db="EMBL/GenBank/DDBJ databases">
        <title>Hemimetabolous genomes reveal molecular basis of termite eusociality.</title>
        <authorList>
            <person name="Harrison M.C."/>
            <person name="Jongepier E."/>
            <person name="Robertson H.M."/>
            <person name="Arning N."/>
            <person name="Bitard-Feildel T."/>
            <person name="Chao H."/>
            <person name="Childers C.P."/>
            <person name="Dinh H."/>
            <person name="Doddapaneni H."/>
            <person name="Dugan S."/>
            <person name="Gowin J."/>
            <person name="Greiner C."/>
            <person name="Han Y."/>
            <person name="Hu H."/>
            <person name="Hughes D.S.T."/>
            <person name="Huylmans A.-K."/>
            <person name="Kemena C."/>
            <person name="Kremer L.P.M."/>
            <person name="Lee S.L."/>
            <person name="Lopez-Ezquerra A."/>
            <person name="Mallet L."/>
            <person name="Monroy-Kuhn J.M."/>
            <person name="Moser A."/>
            <person name="Murali S.C."/>
            <person name="Muzny D.M."/>
            <person name="Otani S."/>
            <person name="Piulachs M.-D."/>
            <person name="Poelchau M."/>
            <person name="Qu J."/>
            <person name="Schaub F."/>
            <person name="Wada-Katsumata A."/>
            <person name="Worley K.C."/>
            <person name="Xie Q."/>
            <person name="Ylla G."/>
            <person name="Poulsen M."/>
            <person name="Gibbs R.A."/>
            <person name="Schal C."/>
            <person name="Richards S."/>
            <person name="Belles X."/>
            <person name="Korb J."/>
            <person name="Bornberg-Bauer E."/>
        </authorList>
    </citation>
    <scope>NUCLEOTIDE SEQUENCE [LARGE SCALE GENOMIC DNA]</scope>
    <source>
        <tissue evidence="5">Whole body</tissue>
    </source>
</reference>
<feature type="signal peptide" evidence="4">
    <location>
        <begin position="1"/>
        <end position="18"/>
    </location>
</feature>
<comment type="similarity">
    <text evidence="1">Belongs to the thaumatin family.</text>
</comment>
<dbReference type="FunFam" id="2.60.110.10:FF:000002">
    <property type="entry name" value="Thaumatin-like protein 1a"/>
    <property type="match status" value="1"/>
</dbReference>
<dbReference type="Pfam" id="PF00314">
    <property type="entry name" value="Thaumatin"/>
    <property type="match status" value="1"/>
</dbReference>
<dbReference type="OrthoDB" id="430315at2759"/>
<feature type="disulfide bond" evidence="3">
    <location>
        <begin position="75"/>
        <end position="85"/>
    </location>
</feature>